<dbReference type="KEGG" id="slf:JEQ17_25430"/>
<gene>
    <name evidence="3" type="ORF">JEQ17_25430</name>
</gene>
<organism evidence="3 4">
    <name type="scientific">Streptomyces liliifuscus</name>
    <dbReference type="NCBI Taxonomy" id="2797636"/>
    <lineage>
        <taxon>Bacteria</taxon>
        <taxon>Bacillati</taxon>
        <taxon>Actinomycetota</taxon>
        <taxon>Actinomycetes</taxon>
        <taxon>Kitasatosporales</taxon>
        <taxon>Streptomycetaceae</taxon>
        <taxon>Streptomyces</taxon>
    </lineage>
</organism>
<feature type="region of interest" description="Disordered" evidence="1">
    <location>
        <begin position="1"/>
        <end position="43"/>
    </location>
</feature>
<keyword evidence="4" id="KW-1185">Reference proteome</keyword>
<evidence type="ECO:0000256" key="1">
    <source>
        <dbReference type="SAM" id="MobiDB-lite"/>
    </source>
</evidence>
<reference evidence="3 4" key="1">
    <citation type="submission" date="2020-12" db="EMBL/GenBank/DDBJ databases">
        <title>A novel species.</title>
        <authorList>
            <person name="Li K."/>
        </authorList>
    </citation>
    <scope>NUCLEOTIDE SEQUENCE [LARGE SCALE GENOMIC DNA]</scope>
    <source>
        <strain evidence="3 4">ZYC-3</strain>
    </source>
</reference>
<dbReference type="AlphaFoldDB" id="A0A7T7KXN8"/>
<name>A0A7T7KXN8_9ACTN</name>
<evidence type="ECO:0000313" key="4">
    <source>
        <dbReference type="Proteomes" id="UP000595636"/>
    </source>
</evidence>
<dbReference type="EMBL" id="CP066831">
    <property type="protein sequence ID" value="QQM42440.1"/>
    <property type="molecule type" value="Genomic_DNA"/>
</dbReference>
<evidence type="ECO:0000256" key="2">
    <source>
        <dbReference type="SAM" id="Phobius"/>
    </source>
</evidence>
<dbReference type="Pfam" id="PF09579">
    <property type="entry name" value="Spore_YtfJ"/>
    <property type="match status" value="1"/>
</dbReference>
<dbReference type="PANTHER" id="PTHR39162">
    <property type="entry name" value="GLL3345 PROTEIN"/>
    <property type="match status" value="1"/>
</dbReference>
<protein>
    <submittedName>
        <fullName evidence="3">Sporulation protein</fullName>
    </submittedName>
</protein>
<feature type="transmembrane region" description="Helical" evidence="2">
    <location>
        <begin position="153"/>
        <end position="173"/>
    </location>
</feature>
<dbReference type="Proteomes" id="UP000595636">
    <property type="component" value="Chromosome"/>
</dbReference>
<dbReference type="RefSeq" id="WP_200397363.1">
    <property type="nucleotide sequence ID" value="NZ_CP066831.1"/>
</dbReference>
<proteinExistence type="predicted"/>
<keyword evidence="2" id="KW-1133">Transmembrane helix</keyword>
<evidence type="ECO:0000313" key="3">
    <source>
        <dbReference type="EMBL" id="QQM42440.1"/>
    </source>
</evidence>
<accession>A0A7T7KXN8</accession>
<sequence>MPDEESVQPVQPVEPAELEKSAEPVKPVETTSAQPPEGVPTDAPTGVPADVLAEIPKGNPAVVLLERLAEKLGGRASVTTVYGEPVTRHGVTVIPVAKVGFGFGAGVGREAGAAKTGEGGGGGGGVGAKPIGFIEIQEGFATYRPIRDPWVDVFVPLAVVALGSALPGIIGALRRRK</sequence>
<dbReference type="InterPro" id="IPR014229">
    <property type="entry name" value="Spore_YtfJ"/>
</dbReference>
<dbReference type="PANTHER" id="PTHR39162:SF1">
    <property type="entry name" value="SPORULATION PROTEIN YTFJ"/>
    <property type="match status" value="1"/>
</dbReference>
<keyword evidence="2" id="KW-0472">Membrane</keyword>
<keyword evidence="2" id="KW-0812">Transmembrane</keyword>